<dbReference type="InterPro" id="IPR042054">
    <property type="entry name" value="YegD-like"/>
</dbReference>
<sequence length="419" mass="44890">MMRNSFCGLDFGTSNSTVARGSALVPVEGDKLTIPSSIFFDFEEGGVRFGREALRAYVEGTDGRLMRSLKSVLGHPLLDETVRIKRKAYTYGDIIGLLVAHLKRAADAAAGADVTHVVMGRPVRFVDDDAGADAKAQDALERIARAQGFAHVEFQYEPIAAALDYERTVAEEQYALIADIGGGTSDFSIVRVSPQGAARTDRSADVLANQGVHIGGTDFDRLLSMKAVMPHFGLASETKSHFGGKILPVPNGYFVDLATWHRINLLYTQEVARELADLEKRSLTPQLLRRLREVIEARHGHTVALGVEAAKIALSAQERSAIDLSEIEPGLAIETTRGDLQAAVETRLASLRAASAETLAQAGIAAERIDAIFLTGGSTAIPAVREAVTAIAPRARVVEGDMFGSVGLGLGLDAARRFL</sequence>
<dbReference type="Gene3D" id="3.30.420.40">
    <property type="match status" value="2"/>
</dbReference>
<keyword evidence="5" id="KW-1185">Reference proteome</keyword>
<dbReference type="InterPro" id="IPR013126">
    <property type="entry name" value="Hsp_70_fam"/>
</dbReference>
<dbReference type="PANTHER" id="PTHR19375">
    <property type="entry name" value="HEAT SHOCK PROTEIN 70KDA"/>
    <property type="match status" value="1"/>
</dbReference>
<organism evidence="4 5">
    <name type="scientific">Methylosinus trichosporium (strain ATCC 35070 / NCIMB 11131 / UNIQEM 75 / OB3b)</name>
    <dbReference type="NCBI Taxonomy" id="595536"/>
    <lineage>
        <taxon>Bacteria</taxon>
        <taxon>Pseudomonadati</taxon>
        <taxon>Pseudomonadota</taxon>
        <taxon>Alphaproteobacteria</taxon>
        <taxon>Hyphomicrobiales</taxon>
        <taxon>Methylocystaceae</taxon>
        <taxon>Methylosinus</taxon>
    </lineage>
</organism>
<comment type="similarity">
    <text evidence="1">Belongs to the heat shock protein 70 family.</text>
</comment>
<accession>A0A2D2D0J8</accession>
<name>A0A2D2D0J8_METT3</name>
<dbReference type="EMBL" id="CP023737">
    <property type="protein sequence ID" value="ATQ68516.1"/>
    <property type="molecule type" value="Genomic_DNA"/>
</dbReference>
<dbReference type="Pfam" id="PF00012">
    <property type="entry name" value="HSP70"/>
    <property type="match status" value="2"/>
</dbReference>
<dbReference type="Proteomes" id="UP000230709">
    <property type="component" value="Chromosome"/>
</dbReference>
<evidence type="ECO:0000313" key="4">
    <source>
        <dbReference type="EMBL" id="ATQ68516.1"/>
    </source>
</evidence>
<dbReference type="InterPro" id="IPR018181">
    <property type="entry name" value="Heat_shock_70_CS"/>
</dbReference>
<dbReference type="InterPro" id="IPR043129">
    <property type="entry name" value="ATPase_NBD"/>
</dbReference>
<protein>
    <submittedName>
        <fullName evidence="4">Hsp70 family protein</fullName>
    </submittedName>
</protein>
<dbReference type="CDD" id="cd10231">
    <property type="entry name" value="ASKHA_NBD_HSP70_YegD-like"/>
    <property type="match status" value="1"/>
</dbReference>
<keyword evidence="3" id="KW-0067">ATP-binding</keyword>
<evidence type="ECO:0000256" key="1">
    <source>
        <dbReference type="ARBA" id="ARBA00007381"/>
    </source>
</evidence>
<reference evidence="5" key="1">
    <citation type="submission" date="2017-10" db="EMBL/GenBank/DDBJ databases">
        <title>Completed PacBio SMRT sequence of Methylosinus trichosporium OB3b reveals presence of a third large plasmid.</title>
        <authorList>
            <person name="Charles T.C."/>
            <person name="Lynch M.D.J."/>
            <person name="Heil J.R."/>
            <person name="Cheng J."/>
        </authorList>
    </citation>
    <scope>NUCLEOTIDE SEQUENCE [LARGE SCALE GENOMIC DNA]</scope>
    <source>
        <strain evidence="5">OB3b</strain>
    </source>
</reference>
<dbReference type="PRINTS" id="PR00301">
    <property type="entry name" value="HEATSHOCK70"/>
</dbReference>
<dbReference type="GO" id="GO:0140662">
    <property type="term" value="F:ATP-dependent protein folding chaperone"/>
    <property type="evidence" value="ECO:0007669"/>
    <property type="project" value="InterPro"/>
</dbReference>
<keyword evidence="2" id="KW-0547">Nucleotide-binding</keyword>
<dbReference type="KEGG" id="mtw:CQW49_11965"/>
<proteinExistence type="inferred from homology"/>
<dbReference type="GO" id="GO:0005524">
    <property type="term" value="F:ATP binding"/>
    <property type="evidence" value="ECO:0007669"/>
    <property type="project" value="UniProtKB-KW"/>
</dbReference>
<gene>
    <name evidence="4" type="ORF">CQW49_11965</name>
</gene>
<evidence type="ECO:0000313" key="5">
    <source>
        <dbReference type="Proteomes" id="UP000230709"/>
    </source>
</evidence>
<dbReference type="PROSITE" id="PS01036">
    <property type="entry name" value="HSP70_3"/>
    <property type="match status" value="1"/>
</dbReference>
<dbReference type="SUPFAM" id="SSF53067">
    <property type="entry name" value="Actin-like ATPase domain"/>
    <property type="match status" value="2"/>
</dbReference>
<dbReference type="AlphaFoldDB" id="A0A2D2D0J8"/>
<evidence type="ECO:0000256" key="2">
    <source>
        <dbReference type="ARBA" id="ARBA00022741"/>
    </source>
</evidence>
<dbReference type="STRING" id="595536.GCA_000178815_02772"/>
<evidence type="ECO:0000256" key="3">
    <source>
        <dbReference type="ARBA" id="ARBA00022840"/>
    </source>
</evidence>